<dbReference type="EMBL" id="AE008384">
    <property type="protein sequence ID" value="AAM31992.1"/>
    <property type="molecule type" value="Genomic_DNA"/>
</dbReference>
<dbReference type="PANTHER" id="PTHR36842">
    <property type="entry name" value="PROTEIN TOLB HOMOLOG"/>
    <property type="match status" value="1"/>
</dbReference>
<proteinExistence type="predicted"/>
<keyword evidence="1" id="KW-0472">Membrane</keyword>
<organism evidence="3 4">
    <name type="scientific">Methanosarcina mazei (strain ATCC BAA-159 / DSM 3647 / Goe1 / Go1 / JCM 11833 / OCM 88)</name>
    <name type="common">Methanosarcina frisia</name>
    <dbReference type="NCBI Taxonomy" id="192952"/>
    <lineage>
        <taxon>Archaea</taxon>
        <taxon>Methanobacteriati</taxon>
        <taxon>Methanobacteriota</taxon>
        <taxon>Stenosarchaea group</taxon>
        <taxon>Methanomicrobia</taxon>
        <taxon>Methanosarcinales</taxon>
        <taxon>Methanosarcinaceae</taxon>
        <taxon>Methanosarcina</taxon>
    </lineage>
</organism>
<dbReference type="PANTHER" id="PTHR36842:SF1">
    <property type="entry name" value="PROTEIN TOLB"/>
    <property type="match status" value="1"/>
</dbReference>
<dbReference type="eggNOG" id="arCOG02544">
    <property type="taxonomic scope" value="Archaea"/>
</dbReference>
<sequence length="392" mass="44412">MKTNETSYSILLTLTVLILFLILVSSTASAAAGQRVSPELNETKLTTSGSAGFPDIYGDRIVYMDWRNKAEISDIYVYDLSTGKEIKITTSELALNPKIYGDRVVYCNMSGEMSGIYLYNLSTNNETRVSTSGMGIYTSIYGDRIVYLNELAGNDIYTYDLSTKKETRITTNGSAAIPSIYGDKIVYHDWRNGFLKYSDIYMYDLSTSTETRITSSGSALLPAIYDDRIVYYDQSNGKYDIYMYDLSTNKETKITNNETANGTHPLYGTLAMYGDRIIWLERSSVEDLQPGEDLYFNIHIYDLSTSSGVRISTSRDLINYLDIYDNRIVWSSDNRTDISNSTVDIYMCTISEEDKGSNDKRQSRMEKNKSMPGFDIVGCITCLFGVFMYRRK</sequence>
<protein>
    <submittedName>
        <fullName evidence="3">Conserved protein</fullName>
    </submittedName>
</protein>
<dbReference type="PATRIC" id="fig|192952.21.peg.2631"/>
<feature type="domain" description="Prolow-density lipoprotein receptor-related protein 1-like beta-propeller" evidence="2">
    <location>
        <begin position="67"/>
        <end position="261"/>
    </location>
</feature>
<reference evidence="3 4" key="1">
    <citation type="journal article" date="2002" name="J. Mol. Microbiol. Biotechnol.">
        <title>The genome of Methanosarcina mazei: evidence for lateral gene transfer between Bacteria and Archaea.</title>
        <authorList>
            <person name="Deppenmeier U."/>
            <person name="Johann A."/>
            <person name="Hartsch T."/>
            <person name="Merkl R."/>
            <person name="Schmitz R.A."/>
            <person name="Martinez-Arias R."/>
            <person name="Henne A."/>
            <person name="Wiezer A."/>
            <person name="Baumer S."/>
            <person name="Jacobi C."/>
            <person name="Bruggemann H."/>
            <person name="Lienard T."/>
            <person name="Christmann A."/>
            <person name="Bomeke M."/>
            <person name="Steckel S."/>
            <person name="Bhattacharyya A."/>
            <person name="Lykidis A."/>
            <person name="Overbeek R."/>
            <person name="Klenk H.P."/>
            <person name="Gunsalus R.P."/>
            <person name="Fritz H.J."/>
            <person name="Gottschalk G."/>
        </authorList>
    </citation>
    <scope>NUCLEOTIDE SEQUENCE [LARGE SCALE GENOMIC DNA]</scope>
    <source>
        <strain evidence="4">ATCC BAA-159 / DSM 3647 / Goe1 / Go1 / JCM 11833 / OCM 88</strain>
    </source>
</reference>
<dbReference type="Gene3D" id="2.120.10.30">
    <property type="entry name" value="TolB, C-terminal domain"/>
    <property type="match status" value="1"/>
</dbReference>
<accession>Q8PUN6</accession>
<evidence type="ECO:0000256" key="1">
    <source>
        <dbReference type="SAM" id="Phobius"/>
    </source>
</evidence>
<dbReference type="HOGENOM" id="CLU_009318_6_2_2"/>
<gene>
    <name evidence="3" type="ordered locus">MM_2296</name>
</gene>
<dbReference type="InterPro" id="IPR027618">
    <property type="entry name" value="Beta_prop_Msarc"/>
</dbReference>
<dbReference type="eggNOG" id="arCOG02547">
    <property type="taxonomic scope" value="Archaea"/>
</dbReference>
<evidence type="ECO:0000313" key="3">
    <source>
        <dbReference type="EMBL" id="AAM31992.1"/>
    </source>
</evidence>
<dbReference type="InterPro" id="IPR011042">
    <property type="entry name" value="6-blade_b-propeller_TolB-like"/>
</dbReference>
<keyword evidence="1" id="KW-1133">Transmembrane helix</keyword>
<dbReference type="InterPro" id="IPR032485">
    <property type="entry name" value="LRP1-like_beta_prop"/>
</dbReference>
<dbReference type="Proteomes" id="UP000000595">
    <property type="component" value="Chromosome"/>
</dbReference>
<keyword evidence="1" id="KW-0812">Transmembrane</keyword>
<dbReference type="NCBIfam" id="TIGR04275">
    <property type="entry name" value="beta_prop_Msarc"/>
    <property type="match status" value="5"/>
</dbReference>
<feature type="transmembrane region" description="Helical" evidence="1">
    <location>
        <begin position="371"/>
        <end position="389"/>
    </location>
</feature>
<name>Q8PUN6_METMA</name>
<dbReference type="AlphaFoldDB" id="Q8PUN6"/>
<evidence type="ECO:0000313" key="4">
    <source>
        <dbReference type="Proteomes" id="UP000000595"/>
    </source>
</evidence>
<dbReference type="KEGG" id="mma:MM_2296"/>
<dbReference type="Pfam" id="PF16472">
    <property type="entry name" value="DUF5050"/>
    <property type="match status" value="1"/>
</dbReference>
<dbReference type="SUPFAM" id="SSF69304">
    <property type="entry name" value="Tricorn protease N-terminal domain"/>
    <property type="match status" value="1"/>
</dbReference>
<evidence type="ECO:0000259" key="2">
    <source>
        <dbReference type="Pfam" id="PF16472"/>
    </source>
</evidence>